<name>S7ZMM4_PENO1</name>
<dbReference type="HOGENOM" id="CLU_1518400_0_0_1"/>
<accession>S7ZMM4</accession>
<organism evidence="1 2">
    <name type="scientific">Penicillium oxalicum (strain 114-2 / CGMCC 5302)</name>
    <name type="common">Penicillium decumbens</name>
    <dbReference type="NCBI Taxonomy" id="933388"/>
    <lineage>
        <taxon>Eukaryota</taxon>
        <taxon>Fungi</taxon>
        <taxon>Dikarya</taxon>
        <taxon>Ascomycota</taxon>
        <taxon>Pezizomycotina</taxon>
        <taxon>Eurotiomycetes</taxon>
        <taxon>Eurotiomycetidae</taxon>
        <taxon>Eurotiales</taxon>
        <taxon>Aspergillaceae</taxon>
        <taxon>Penicillium</taxon>
    </lineage>
</organism>
<sequence>MDFPVFSSRSSVGGATCQGNVAHAHFQRASTAPGGKARRPVALCQARRNPITGCVDRSSELIRSRQDRPNGSSGAILRVTVLNACQPPRQTLPSPSLIGLSPTSSWEGPSMVWSPTDSDEAPDLPGGLARGSIQFPGPPRYGQNMGKEGVAMLIFRWLRAKATGIADTTEALTRVVI</sequence>
<reference evidence="1 2" key="1">
    <citation type="journal article" date="2013" name="PLoS ONE">
        <title>Genomic and secretomic analyses reveal unique features of the lignocellulolytic enzyme system of Penicillium decumbens.</title>
        <authorList>
            <person name="Liu G."/>
            <person name="Zhang L."/>
            <person name="Wei X."/>
            <person name="Zou G."/>
            <person name="Qin Y."/>
            <person name="Ma L."/>
            <person name="Li J."/>
            <person name="Zheng H."/>
            <person name="Wang S."/>
            <person name="Wang C."/>
            <person name="Xun L."/>
            <person name="Zhao G.-P."/>
            <person name="Zhou Z."/>
            <person name="Qu Y."/>
        </authorList>
    </citation>
    <scope>NUCLEOTIDE SEQUENCE [LARGE SCALE GENOMIC DNA]</scope>
    <source>
        <strain evidence="2">114-2 / CGMCC 5302</strain>
    </source>
</reference>
<gene>
    <name evidence="1" type="ORF">PDE_06564</name>
</gene>
<evidence type="ECO:0000313" key="1">
    <source>
        <dbReference type="EMBL" id="EPS31609.1"/>
    </source>
</evidence>
<dbReference type="EMBL" id="KB644413">
    <property type="protein sequence ID" value="EPS31609.1"/>
    <property type="molecule type" value="Genomic_DNA"/>
</dbReference>
<dbReference type="Proteomes" id="UP000019376">
    <property type="component" value="Unassembled WGS sequence"/>
</dbReference>
<protein>
    <submittedName>
        <fullName evidence="1">Uncharacterized protein</fullName>
    </submittedName>
</protein>
<keyword evidence="2" id="KW-1185">Reference proteome</keyword>
<proteinExistence type="predicted"/>
<dbReference type="AlphaFoldDB" id="S7ZMM4"/>
<evidence type="ECO:0000313" key="2">
    <source>
        <dbReference type="Proteomes" id="UP000019376"/>
    </source>
</evidence>